<comment type="caution">
    <text evidence="1">The sequence shown here is derived from an EMBL/GenBank/DDBJ whole genome shotgun (WGS) entry which is preliminary data.</text>
</comment>
<dbReference type="AlphaFoldDB" id="X1RWM9"/>
<protein>
    <submittedName>
        <fullName evidence="1">Uncharacterized protein</fullName>
    </submittedName>
</protein>
<name>X1RWM9_9ZZZZ</name>
<gene>
    <name evidence="1" type="ORF">S12H4_00103</name>
</gene>
<dbReference type="EMBL" id="BARW01000006">
    <property type="protein sequence ID" value="GAI67590.1"/>
    <property type="molecule type" value="Genomic_DNA"/>
</dbReference>
<organism evidence="1">
    <name type="scientific">marine sediment metagenome</name>
    <dbReference type="NCBI Taxonomy" id="412755"/>
    <lineage>
        <taxon>unclassified sequences</taxon>
        <taxon>metagenomes</taxon>
        <taxon>ecological metagenomes</taxon>
    </lineage>
</organism>
<evidence type="ECO:0000313" key="1">
    <source>
        <dbReference type="EMBL" id="GAI67590.1"/>
    </source>
</evidence>
<accession>X1RWM9</accession>
<sequence>MANNIFRQAAELLKAKDNGAELTEEELELINIAIIPMTIHGCPLPEDIPIGEGLEELAKMVEEAHIEASQV</sequence>
<reference evidence="1" key="1">
    <citation type="journal article" date="2014" name="Front. Microbiol.">
        <title>High frequency of phylogenetically diverse reductive dehalogenase-homologous genes in deep subseafloor sedimentary metagenomes.</title>
        <authorList>
            <person name="Kawai M."/>
            <person name="Futagami T."/>
            <person name="Toyoda A."/>
            <person name="Takaki Y."/>
            <person name="Nishi S."/>
            <person name="Hori S."/>
            <person name="Arai W."/>
            <person name="Tsubouchi T."/>
            <person name="Morono Y."/>
            <person name="Uchiyama I."/>
            <person name="Ito T."/>
            <person name="Fujiyama A."/>
            <person name="Inagaki F."/>
            <person name="Takami H."/>
        </authorList>
    </citation>
    <scope>NUCLEOTIDE SEQUENCE</scope>
    <source>
        <strain evidence="1">Expedition CK06-06</strain>
    </source>
</reference>
<proteinExistence type="predicted"/>